<dbReference type="Gene3D" id="2.20.70.10">
    <property type="match status" value="1"/>
</dbReference>
<dbReference type="EMBL" id="ML977323">
    <property type="protein sequence ID" value="KAF2115580.1"/>
    <property type="molecule type" value="Genomic_DNA"/>
</dbReference>
<evidence type="ECO:0000256" key="1">
    <source>
        <dbReference type="SAM" id="MobiDB-lite"/>
    </source>
</evidence>
<feature type="region of interest" description="Disordered" evidence="1">
    <location>
        <begin position="1"/>
        <end position="187"/>
    </location>
</feature>
<evidence type="ECO:0000313" key="3">
    <source>
        <dbReference type="Proteomes" id="UP000799770"/>
    </source>
</evidence>
<keyword evidence="3" id="KW-1185">Reference proteome</keyword>
<evidence type="ECO:0008006" key="4">
    <source>
        <dbReference type="Google" id="ProtNLM"/>
    </source>
</evidence>
<feature type="compositionally biased region" description="Basic and acidic residues" evidence="1">
    <location>
        <begin position="37"/>
        <end position="60"/>
    </location>
</feature>
<proteinExistence type="predicted"/>
<name>A0A6A5Z828_9PLEO</name>
<dbReference type="OrthoDB" id="2367685at2759"/>
<organism evidence="2 3">
    <name type="scientific">Lophiotrema nucula</name>
    <dbReference type="NCBI Taxonomy" id="690887"/>
    <lineage>
        <taxon>Eukaryota</taxon>
        <taxon>Fungi</taxon>
        <taxon>Dikarya</taxon>
        <taxon>Ascomycota</taxon>
        <taxon>Pezizomycotina</taxon>
        <taxon>Dothideomycetes</taxon>
        <taxon>Pleosporomycetidae</taxon>
        <taxon>Pleosporales</taxon>
        <taxon>Lophiotremataceae</taxon>
        <taxon>Lophiotrema</taxon>
    </lineage>
</organism>
<evidence type="ECO:0000313" key="2">
    <source>
        <dbReference type="EMBL" id="KAF2115580.1"/>
    </source>
</evidence>
<feature type="compositionally biased region" description="Basic and acidic residues" evidence="1">
    <location>
        <begin position="175"/>
        <end position="187"/>
    </location>
</feature>
<accession>A0A6A5Z828</accession>
<gene>
    <name evidence="2" type="ORF">BDV96DRAFT_612814</name>
</gene>
<dbReference type="AlphaFoldDB" id="A0A6A5Z828"/>
<protein>
    <recommendedName>
        <fullName evidence="4">WW domain-containing protein</fullName>
    </recommendedName>
</protein>
<dbReference type="Proteomes" id="UP000799770">
    <property type="component" value="Unassembled WGS sequence"/>
</dbReference>
<feature type="compositionally biased region" description="Low complexity" evidence="1">
    <location>
        <begin position="16"/>
        <end position="28"/>
    </location>
</feature>
<sequence>MATSQPPADAPPSYEAATNSTGATDTTTPSRISTDVPGERRERNGIPPEHRRSMEDEHRPLPPGWIRQFDTKERHQYFVDTKANPPRSIWTHPYDDPDFLATLPPEERKKHSRLHRSVTLEDLAAESSDDESHPKLPPRTQGKVAGPSSSSNEPQPKGIHKYGRKLKDSLTGSTHQEREADRRRREEAERRAYAVHIQARQAMVRAMETGQPQFLCKDAQGKDVYIESPYGPAAPQGSHGYNPYHYGPYTDPNARFVRPQGPYGRPYGRGYGGGLGAPVAAGFLGGALLGGLLF</sequence>
<reference evidence="2" key="1">
    <citation type="journal article" date="2020" name="Stud. Mycol.">
        <title>101 Dothideomycetes genomes: a test case for predicting lifestyles and emergence of pathogens.</title>
        <authorList>
            <person name="Haridas S."/>
            <person name="Albert R."/>
            <person name="Binder M."/>
            <person name="Bloem J."/>
            <person name="Labutti K."/>
            <person name="Salamov A."/>
            <person name="Andreopoulos B."/>
            <person name="Baker S."/>
            <person name="Barry K."/>
            <person name="Bills G."/>
            <person name="Bluhm B."/>
            <person name="Cannon C."/>
            <person name="Castanera R."/>
            <person name="Culley D."/>
            <person name="Daum C."/>
            <person name="Ezra D."/>
            <person name="Gonzalez J."/>
            <person name="Henrissat B."/>
            <person name="Kuo A."/>
            <person name="Liang C."/>
            <person name="Lipzen A."/>
            <person name="Lutzoni F."/>
            <person name="Magnuson J."/>
            <person name="Mondo S."/>
            <person name="Nolan M."/>
            <person name="Ohm R."/>
            <person name="Pangilinan J."/>
            <person name="Park H.-J."/>
            <person name="Ramirez L."/>
            <person name="Alfaro M."/>
            <person name="Sun H."/>
            <person name="Tritt A."/>
            <person name="Yoshinaga Y."/>
            <person name="Zwiers L.-H."/>
            <person name="Turgeon B."/>
            <person name="Goodwin S."/>
            <person name="Spatafora J."/>
            <person name="Crous P."/>
            <person name="Grigoriev I."/>
        </authorList>
    </citation>
    <scope>NUCLEOTIDE SEQUENCE</scope>
    <source>
        <strain evidence="2">CBS 627.86</strain>
    </source>
</reference>